<reference evidence="3" key="1">
    <citation type="submission" date="2016-04" db="UniProtKB">
        <authorList>
            <consortium name="WormBaseParasite"/>
        </authorList>
    </citation>
    <scope>IDENTIFICATION</scope>
</reference>
<evidence type="ECO:0000313" key="1">
    <source>
        <dbReference type="EMBL" id="VDO48032.1"/>
    </source>
</evidence>
<proteinExistence type="predicted"/>
<dbReference type="Proteomes" id="UP000268014">
    <property type="component" value="Unassembled WGS sequence"/>
</dbReference>
<protein>
    <submittedName>
        <fullName evidence="1 3">Uncharacterized protein</fullName>
    </submittedName>
</protein>
<gene>
    <name evidence="1" type="ORF">HPLM_LOCUS13166</name>
</gene>
<name>A0A158QPR8_HAEPC</name>
<sequence>MVGVPDMAPRPAGPEALASNAHCFSSDLENLEQVVANRCHAPRKYVNCSLTPADPVLWQSVGGCVSGVEPIPMLNQISLRFGTLPPMSGIHLDIIFENPLAATN</sequence>
<evidence type="ECO:0000313" key="2">
    <source>
        <dbReference type="Proteomes" id="UP000268014"/>
    </source>
</evidence>
<keyword evidence="2" id="KW-1185">Reference proteome</keyword>
<dbReference type="AlphaFoldDB" id="A0A158QPR8"/>
<dbReference type="EMBL" id="UZAF01018107">
    <property type="protein sequence ID" value="VDO48032.1"/>
    <property type="molecule type" value="Genomic_DNA"/>
</dbReference>
<reference evidence="1 2" key="2">
    <citation type="submission" date="2018-11" db="EMBL/GenBank/DDBJ databases">
        <authorList>
            <consortium name="Pathogen Informatics"/>
        </authorList>
    </citation>
    <scope>NUCLEOTIDE SEQUENCE [LARGE SCALE GENOMIC DNA]</scope>
    <source>
        <strain evidence="1 2">MHpl1</strain>
    </source>
</reference>
<organism evidence="3">
    <name type="scientific">Haemonchus placei</name>
    <name type="common">Barber's pole worm</name>
    <dbReference type="NCBI Taxonomy" id="6290"/>
    <lineage>
        <taxon>Eukaryota</taxon>
        <taxon>Metazoa</taxon>
        <taxon>Ecdysozoa</taxon>
        <taxon>Nematoda</taxon>
        <taxon>Chromadorea</taxon>
        <taxon>Rhabditida</taxon>
        <taxon>Rhabditina</taxon>
        <taxon>Rhabditomorpha</taxon>
        <taxon>Strongyloidea</taxon>
        <taxon>Trichostrongylidae</taxon>
        <taxon>Haemonchus</taxon>
    </lineage>
</organism>
<evidence type="ECO:0000313" key="3">
    <source>
        <dbReference type="WBParaSite" id="HPLM_0001317401-mRNA-1"/>
    </source>
</evidence>
<accession>A0A158QPR8</accession>
<dbReference type="WBParaSite" id="HPLM_0001317401-mRNA-1">
    <property type="protein sequence ID" value="HPLM_0001317401-mRNA-1"/>
    <property type="gene ID" value="HPLM_0001317401"/>
</dbReference>